<accession>A0A8T0L9X7</accession>
<sequence length="157" mass="17569">MSLIFHQNIEKAHKYKVVFFAKASGAVDLHVSFVGSDNTELASNNIGSFGHNGHGFRKDLAQRVADLKPKIFRFPDGKTAWEHGRRDLVTSETFGVIRPMMVLAILRVFKYIPSSPCLCIQEINHAGDVAAFLADLWMISPSVVVLVDNERWANMVK</sequence>
<protein>
    <submittedName>
        <fullName evidence="1">Alpha-L-arabinofuranosidase 1</fullName>
    </submittedName>
</protein>
<dbReference type="Gene3D" id="3.20.20.80">
    <property type="entry name" value="Glycosidases"/>
    <property type="match status" value="1"/>
</dbReference>
<comment type="caution">
    <text evidence="1">The sequence shown here is derived from an EMBL/GenBank/DDBJ whole genome shotgun (WGS) entry which is preliminary data.</text>
</comment>
<name>A0A8T0L9X7_PHAAN</name>
<proteinExistence type="predicted"/>
<evidence type="ECO:0000313" key="2">
    <source>
        <dbReference type="Proteomes" id="UP000743370"/>
    </source>
</evidence>
<organism evidence="1 2">
    <name type="scientific">Phaseolus angularis</name>
    <name type="common">Azuki bean</name>
    <name type="synonym">Vigna angularis</name>
    <dbReference type="NCBI Taxonomy" id="3914"/>
    <lineage>
        <taxon>Eukaryota</taxon>
        <taxon>Viridiplantae</taxon>
        <taxon>Streptophyta</taxon>
        <taxon>Embryophyta</taxon>
        <taxon>Tracheophyta</taxon>
        <taxon>Spermatophyta</taxon>
        <taxon>Magnoliopsida</taxon>
        <taxon>eudicotyledons</taxon>
        <taxon>Gunneridae</taxon>
        <taxon>Pentapetalae</taxon>
        <taxon>rosids</taxon>
        <taxon>fabids</taxon>
        <taxon>Fabales</taxon>
        <taxon>Fabaceae</taxon>
        <taxon>Papilionoideae</taxon>
        <taxon>50 kb inversion clade</taxon>
        <taxon>NPAAA clade</taxon>
        <taxon>indigoferoid/millettioid clade</taxon>
        <taxon>Phaseoleae</taxon>
        <taxon>Vigna</taxon>
    </lineage>
</organism>
<dbReference type="AlphaFoldDB" id="A0A8T0L9X7"/>
<evidence type="ECO:0000313" key="1">
    <source>
        <dbReference type="EMBL" id="KAG2408836.1"/>
    </source>
</evidence>
<dbReference type="EMBL" id="JABFOF010000001">
    <property type="protein sequence ID" value="KAG2408836.1"/>
    <property type="molecule type" value="Genomic_DNA"/>
</dbReference>
<reference evidence="1 2" key="1">
    <citation type="submission" date="2020-05" db="EMBL/GenBank/DDBJ databases">
        <title>Vigna angularis (adzuki bean) Var. LongXiaoDou No. 4 denovo assembly.</title>
        <authorList>
            <person name="Xiang H."/>
        </authorList>
    </citation>
    <scope>NUCLEOTIDE SEQUENCE [LARGE SCALE GENOMIC DNA]</scope>
    <source>
        <tissue evidence="1">Leaf</tissue>
    </source>
</reference>
<gene>
    <name evidence="1" type="ORF">HKW66_Vig0036580</name>
</gene>
<dbReference type="Proteomes" id="UP000743370">
    <property type="component" value="Unassembled WGS sequence"/>
</dbReference>